<organism evidence="1 2">
    <name type="scientific">Peronosclerospora sorghi</name>
    <dbReference type="NCBI Taxonomy" id="230839"/>
    <lineage>
        <taxon>Eukaryota</taxon>
        <taxon>Sar</taxon>
        <taxon>Stramenopiles</taxon>
        <taxon>Oomycota</taxon>
        <taxon>Peronosporomycetes</taxon>
        <taxon>Peronosporales</taxon>
        <taxon>Peronosporaceae</taxon>
        <taxon>Peronosclerospora</taxon>
    </lineage>
</organism>
<name>A0ACC0W2Z3_9STRA</name>
<dbReference type="EMBL" id="CM047583">
    <property type="protein sequence ID" value="KAI9912902.1"/>
    <property type="molecule type" value="Genomic_DNA"/>
</dbReference>
<proteinExistence type="predicted"/>
<protein>
    <submittedName>
        <fullName evidence="1">Uncharacterized protein</fullName>
    </submittedName>
</protein>
<keyword evidence="2" id="KW-1185">Reference proteome</keyword>
<comment type="caution">
    <text evidence="1">The sequence shown here is derived from an EMBL/GenBank/DDBJ whole genome shotgun (WGS) entry which is preliminary data.</text>
</comment>
<dbReference type="Proteomes" id="UP001163321">
    <property type="component" value="Chromosome 4"/>
</dbReference>
<gene>
    <name evidence="1" type="ORF">PsorP6_005950</name>
</gene>
<reference evidence="1 2" key="1">
    <citation type="journal article" date="2022" name="bioRxiv">
        <title>The genome of the oomycete Peronosclerospora sorghi, a cosmopolitan pathogen of maize and sorghum, is inflated with dispersed pseudogenes.</title>
        <authorList>
            <person name="Fletcher K."/>
            <person name="Martin F."/>
            <person name="Isakeit T."/>
            <person name="Cavanaugh K."/>
            <person name="Magill C."/>
            <person name="Michelmore R."/>
        </authorList>
    </citation>
    <scope>NUCLEOTIDE SEQUENCE [LARGE SCALE GENOMIC DNA]</scope>
    <source>
        <strain evidence="1">P6</strain>
    </source>
</reference>
<sequence>MRGAMDVIDVDTAFFMDNYPHNYDVEAEISFKSLTAASTIDRKMGTNDTSKEIKLVERLKSLEWTEIISVTKLGAGWIP</sequence>
<accession>A0ACC0W2Z3</accession>
<evidence type="ECO:0000313" key="2">
    <source>
        <dbReference type="Proteomes" id="UP001163321"/>
    </source>
</evidence>
<evidence type="ECO:0000313" key="1">
    <source>
        <dbReference type="EMBL" id="KAI9912902.1"/>
    </source>
</evidence>